<comment type="caution">
    <text evidence="6">The sequence shown here is derived from an EMBL/GenBank/DDBJ whole genome shotgun (WGS) entry which is preliminary data.</text>
</comment>
<sequence length="247" mass="26854">MSADAEASSGHVLGNGAGNTPGSLNLPSVREHRSLRDQVTHALRAALIAGELRPDVVYSAPSLAAQFRVSATPVREAMLDLVKEGLVEVVRNKGFRVTALSGRDLDEYTEIRALIEIPVIERLAETADHAALEALRPVAAAIVAAAERRDLIGYLESDRQFHLGLLELGGNRRLVEVVGDLRKRSRLYGLTQLAERGTLVASAREHEEILDLLLAGDAAGVRRAMSEHLGHIRSLWSDRARESTPEE</sequence>
<dbReference type="InterPro" id="IPR000524">
    <property type="entry name" value="Tscrpt_reg_HTH_GntR"/>
</dbReference>
<dbReference type="EMBL" id="BIFH01000021">
    <property type="protein sequence ID" value="GCD96649.1"/>
    <property type="molecule type" value="Genomic_DNA"/>
</dbReference>
<gene>
    <name evidence="6" type="ORF">EHYA_04336</name>
</gene>
<keyword evidence="1" id="KW-0805">Transcription regulation</keyword>
<dbReference type="InterPro" id="IPR008920">
    <property type="entry name" value="TF_FadR/GntR_C"/>
</dbReference>
<dbReference type="Gene3D" id="1.20.120.530">
    <property type="entry name" value="GntR ligand-binding domain-like"/>
    <property type="match status" value="1"/>
</dbReference>
<feature type="region of interest" description="Disordered" evidence="4">
    <location>
        <begin position="1"/>
        <end position="27"/>
    </location>
</feature>
<dbReference type="GO" id="GO:0003677">
    <property type="term" value="F:DNA binding"/>
    <property type="evidence" value="ECO:0007669"/>
    <property type="project" value="UniProtKB-KW"/>
</dbReference>
<feature type="domain" description="HTH gntR-type" evidence="5">
    <location>
        <begin position="33"/>
        <end position="100"/>
    </location>
</feature>
<organism evidence="6 7">
    <name type="scientific">Embleya hyalina</name>
    <dbReference type="NCBI Taxonomy" id="516124"/>
    <lineage>
        <taxon>Bacteria</taxon>
        <taxon>Bacillati</taxon>
        <taxon>Actinomycetota</taxon>
        <taxon>Actinomycetes</taxon>
        <taxon>Kitasatosporales</taxon>
        <taxon>Streptomycetaceae</taxon>
        <taxon>Embleya</taxon>
    </lineage>
</organism>
<proteinExistence type="predicted"/>
<keyword evidence="7" id="KW-1185">Reference proteome</keyword>
<keyword evidence="3" id="KW-0804">Transcription</keyword>
<name>A0A401YPX0_9ACTN</name>
<evidence type="ECO:0000313" key="6">
    <source>
        <dbReference type="EMBL" id="GCD96649.1"/>
    </source>
</evidence>
<dbReference type="Proteomes" id="UP000286931">
    <property type="component" value="Unassembled WGS sequence"/>
</dbReference>
<evidence type="ECO:0000256" key="4">
    <source>
        <dbReference type="SAM" id="MobiDB-lite"/>
    </source>
</evidence>
<dbReference type="CDD" id="cd07377">
    <property type="entry name" value="WHTH_GntR"/>
    <property type="match status" value="1"/>
</dbReference>
<dbReference type="SMART" id="SM00345">
    <property type="entry name" value="HTH_GNTR"/>
    <property type="match status" value="1"/>
</dbReference>
<dbReference type="AlphaFoldDB" id="A0A401YPX0"/>
<dbReference type="RefSeq" id="WP_246126804.1">
    <property type="nucleotide sequence ID" value="NZ_BIFH01000021.1"/>
</dbReference>
<reference evidence="6 7" key="1">
    <citation type="submission" date="2018-12" db="EMBL/GenBank/DDBJ databases">
        <title>Draft genome sequence of Embleya hyalina NBRC 13850T.</title>
        <authorList>
            <person name="Komaki H."/>
            <person name="Hosoyama A."/>
            <person name="Kimura A."/>
            <person name="Ichikawa N."/>
            <person name="Tamura T."/>
        </authorList>
    </citation>
    <scope>NUCLEOTIDE SEQUENCE [LARGE SCALE GENOMIC DNA]</scope>
    <source>
        <strain evidence="6 7">NBRC 13850</strain>
    </source>
</reference>
<dbReference type="SMART" id="SM00895">
    <property type="entry name" value="FCD"/>
    <property type="match status" value="1"/>
</dbReference>
<protein>
    <submittedName>
        <fullName evidence="6">GntR family transcriptional regulator</fullName>
    </submittedName>
</protein>
<keyword evidence="2" id="KW-0238">DNA-binding</keyword>
<evidence type="ECO:0000313" key="7">
    <source>
        <dbReference type="Proteomes" id="UP000286931"/>
    </source>
</evidence>
<evidence type="ECO:0000259" key="5">
    <source>
        <dbReference type="PROSITE" id="PS50949"/>
    </source>
</evidence>
<evidence type="ECO:0000256" key="2">
    <source>
        <dbReference type="ARBA" id="ARBA00023125"/>
    </source>
</evidence>
<dbReference type="GO" id="GO:0003700">
    <property type="term" value="F:DNA-binding transcription factor activity"/>
    <property type="evidence" value="ECO:0007669"/>
    <property type="project" value="InterPro"/>
</dbReference>
<dbReference type="Pfam" id="PF07729">
    <property type="entry name" value="FCD"/>
    <property type="match status" value="1"/>
</dbReference>
<dbReference type="InterPro" id="IPR011711">
    <property type="entry name" value="GntR_C"/>
</dbReference>
<dbReference type="InterPro" id="IPR036390">
    <property type="entry name" value="WH_DNA-bd_sf"/>
</dbReference>
<dbReference type="SUPFAM" id="SSF48008">
    <property type="entry name" value="GntR ligand-binding domain-like"/>
    <property type="match status" value="1"/>
</dbReference>
<evidence type="ECO:0000256" key="1">
    <source>
        <dbReference type="ARBA" id="ARBA00023015"/>
    </source>
</evidence>
<dbReference type="PROSITE" id="PS50949">
    <property type="entry name" value="HTH_GNTR"/>
    <property type="match status" value="1"/>
</dbReference>
<dbReference type="PANTHER" id="PTHR43537">
    <property type="entry name" value="TRANSCRIPTIONAL REGULATOR, GNTR FAMILY"/>
    <property type="match status" value="1"/>
</dbReference>
<dbReference type="Gene3D" id="1.10.10.10">
    <property type="entry name" value="Winged helix-like DNA-binding domain superfamily/Winged helix DNA-binding domain"/>
    <property type="match status" value="1"/>
</dbReference>
<dbReference type="PANTHER" id="PTHR43537:SF45">
    <property type="entry name" value="GNTR FAMILY REGULATORY PROTEIN"/>
    <property type="match status" value="1"/>
</dbReference>
<dbReference type="InterPro" id="IPR036388">
    <property type="entry name" value="WH-like_DNA-bd_sf"/>
</dbReference>
<dbReference type="SUPFAM" id="SSF46785">
    <property type="entry name" value="Winged helix' DNA-binding domain"/>
    <property type="match status" value="1"/>
</dbReference>
<dbReference type="Pfam" id="PF00392">
    <property type="entry name" value="GntR"/>
    <property type="match status" value="1"/>
</dbReference>
<evidence type="ECO:0000256" key="3">
    <source>
        <dbReference type="ARBA" id="ARBA00023163"/>
    </source>
</evidence>
<accession>A0A401YPX0</accession>